<dbReference type="OrthoDB" id="2799639at2759"/>
<name>A0A2G8ST94_9APHY</name>
<dbReference type="EMBL" id="AYKW01000001">
    <property type="protein sequence ID" value="PIL37001.1"/>
    <property type="molecule type" value="Genomic_DNA"/>
</dbReference>
<feature type="region of interest" description="Disordered" evidence="1">
    <location>
        <begin position="35"/>
        <end position="95"/>
    </location>
</feature>
<feature type="compositionally biased region" description="Acidic residues" evidence="1">
    <location>
        <begin position="85"/>
        <end position="95"/>
    </location>
</feature>
<feature type="region of interest" description="Disordered" evidence="1">
    <location>
        <begin position="368"/>
        <end position="410"/>
    </location>
</feature>
<feature type="compositionally biased region" description="Low complexity" evidence="1">
    <location>
        <begin position="368"/>
        <end position="393"/>
    </location>
</feature>
<gene>
    <name evidence="2" type="ORF">GSI_00693</name>
</gene>
<keyword evidence="3" id="KW-1185">Reference proteome</keyword>
<sequence>MVTLTDDQVAALRKLLTRVDLREEPALRELLRELTPVDSELPQATSAPTLHLRGGTRSLEDEGGQQKPPKPPKSNKRKRRRLANEDSDSEDDGRELEDDLTIRGVVEQGVNDAGLRWIIVDMAAKEDDPHADEILQLLLAGAESTLDHPRCTTWVAGLRELYQEMFWADEGTAFKRDAFRCLVMRCQRSLAVRGAIDLTVMVNLVQLVVKVDSIRKAHNINTGQIYAEYMASEVGAPSLRTFQSWISAGQKYAALASSEANKAAGNIIRNRLLPLMGHLARQIPLSMSSLFSRHLLDALGLPRTLHCSDLHTTDKFFCAINQLDFKQLDRDWSLWAKEFPSKGELASLPMPTQFASLQRRILSASSATSSATSSGASTPFSTSTPLSASTPLSDSEDERSCPAPIMVDDDDDDDLMDSVISICTGFNKDHQDNLKYELLGSDATTVFQWTQQQRVLAQQAAVPETLEALETALKFLYNMEGLKQPSSER</sequence>
<reference evidence="2 3" key="1">
    <citation type="journal article" date="2015" name="Sci. Rep.">
        <title>Chromosome-level genome map provides insights into diverse defense mechanisms in the medicinal fungus Ganoderma sinense.</title>
        <authorList>
            <person name="Zhu Y."/>
            <person name="Xu J."/>
            <person name="Sun C."/>
            <person name="Zhou S."/>
            <person name="Xu H."/>
            <person name="Nelson D.R."/>
            <person name="Qian J."/>
            <person name="Song J."/>
            <person name="Luo H."/>
            <person name="Xiang L."/>
            <person name="Li Y."/>
            <person name="Xu Z."/>
            <person name="Ji A."/>
            <person name="Wang L."/>
            <person name="Lu S."/>
            <person name="Hayward A."/>
            <person name="Sun W."/>
            <person name="Li X."/>
            <person name="Schwartz D.C."/>
            <person name="Wang Y."/>
            <person name="Chen S."/>
        </authorList>
    </citation>
    <scope>NUCLEOTIDE SEQUENCE [LARGE SCALE GENOMIC DNA]</scope>
    <source>
        <strain evidence="2 3">ZZ0214-1</strain>
    </source>
</reference>
<protein>
    <submittedName>
        <fullName evidence="2">Uncharacterized protein</fullName>
    </submittedName>
</protein>
<organism evidence="2 3">
    <name type="scientific">Ganoderma sinense ZZ0214-1</name>
    <dbReference type="NCBI Taxonomy" id="1077348"/>
    <lineage>
        <taxon>Eukaryota</taxon>
        <taxon>Fungi</taxon>
        <taxon>Dikarya</taxon>
        <taxon>Basidiomycota</taxon>
        <taxon>Agaricomycotina</taxon>
        <taxon>Agaricomycetes</taxon>
        <taxon>Polyporales</taxon>
        <taxon>Polyporaceae</taxon>
        <taxon>Ganoderma</taxon>
    </lineage>
</organism>
<evidence type="ECO:0000313" key="3">
    <source>
        <dbReference type="Proteomes" id="UP000230002"/>
    </source>
</evidence>
<dbReference type="Proteomes" id="UP000230002">
    <property type="component" value="Unassembled WGS sequence"/>
</dbReference>
<dbReference type="AlphaFoldDB" id="A0A2G8ST94"/>
<accession>A0A2G8ST94</accession>
<evidence type="ECO:0000256" key="1">
    <source>
        <dbReference type="SAM" id="MobiDB-lite"/>
    </source>
</evidence>
<proteinExistence type="predicted"/>
<dbReference type="STRING" id="1077348.A0A2G8ST94"/>
<comment type="caution">
    <text evidence="2">The sequence shown here is derived from an EMBL/GenBank/DDBJ whole genome shotgun (WGS) entry which is preliminary data.</text>
</comment>
<evidence type="ECO:0000313" key="2">
    <source>
        <dbReference type="EMBL" id="PIL37001.1"/>
    </source>
</evidence>